<name>A0A7K3RSC5_9ACTN</name>
<gene>
    <name evidence="1" type="ORF">G3I50_06450</name>
</gene>
<comment type="caution">
    <text evidence="1">The sequence shown here is derived from an EMBL/GenBank/DDBJ whole genome shotgun (WGS) entry which is preliminary data.</text>
</comment>
<dbReference type="RefSeq" id="WP_164200531.1">
    <property type="nucleotide sequence ID" value="NZ_JAAGMP010000314.1"/>
</dbReference>
<protein>
    <submittedName>
        <fullName evidence="1">Uncharacterized protein</fullName>
    </submittedName>
</protein>
<sequence>MAREIPTTPQADPGETILAALAHGMTGHPEKALPLLNSIIAGGERSSVSLCAALAEVSAAEARKTLPKDGHFGLLVLNTDTGTRGDIDEAPAGIRFAMQFSTAWGNDDRQTAYALFRALIESGDEQAAEALATGIRCLFDMAVITLREKTGRTT</sequence>
<dbReference type="Proteomes" id="UP000469670">
    <property type="component" value="Unassembled WGS sequence"/>
</dbReference>
<proteinExistence type="predicted"/>
<evidence type="ECO:0000313" key="2">
    <source>
        <dbReference type="Proteomes" id="UP000469670"/>
    </source>
</evidence>
<dbReference type="AlphaFoldDB" id="A0A7K3RSC5"/>
<accession>A0A7K3RSC5</accession>
<organism evidence="1 2">
    <name type="scientific">Streptomyces parvus</name>
    <dbReference type="NCBI Taxonomy" id="66428"/>
    <lineage>
        <taxon>Bacteria</taxon>
        <taxon>Bacillati</taxon>
        <taxon>Actinomycetota</taxon>
        <taxon>Actinomycetes</taxon>
        <taxon>Kitasatosporales</taxon>
        <taxon>Streptomycetaceae</taxon>
        <taxon>Streptomyces</taxon>
    </lineage>
</organism>
<reference evidence="1 2" key="1">
    <citation type="submission" date="2020-01" db="EMBL/GenBank/DDBJ databases">
        <title>Insect and environment-associated Actinomycetes.</title>
        <authorList>
            <person name="Currrie C."/>
            <person name="Chevrette M."/>
            <person name="Carlson C."/>
            <person name="Stubbendieck R."/>
            <person name="Wendt-Pienkowski E."/>
        </authorList>
    </citation>
    <scope>NUCLEOTIDE SEQUENCE [LARGE SCALE GENOMIC DNA]</scope>
    <source>
        <strain evidence="1 2">SID7590</strain>
    </source>
</reference>
<evidence type="ECO:0000313" key="1">
    <source>
        <dbReference type="EMBL" id="NEC17903.1"/>
    </source>
</evidence>
<dbReference type="EMBL" id="JAAGMP010000314">
    <property type="protein sequence ID" value="NEC17903.1"/>
    <property type="molecule type" value="Genomic_DNA"/>
</dbReference>